<accession>A0A2J8HQ51</accession>
<dbReference type="EMBL" id="POSK01000034">
    <property type="protein sequence ID" value="PNI00403.1"/>
    <property type="molecule type" value="Genomic_DNA"/>
</dbReference>
<dbReference type="RefSeq" id="WP_102967374.1">
    <property type="nucleotide sequence ID" value="NZ_POSK01000034.1"/>
</dbReference>
<evidence type="ECO:0000259" key="1">
    <source>
        <dbReference type="Pfam" id="PF22016"/>
    </source>
</evidence>
<dbReference type="Pfam" id="PF22016">
    <property type="entry name" value="DUF6933"/>
    <property type="match status" value="1"/>
</dbReference>
<reference evidence="2 3" key="1">
    <citation type="submission" date="2018-01" db="EMBL/GenBank/DDBJ databases">
        <title>Draft genome sequences of six Vibrio diazotrophicus strains isolated from deep-sea sediments of the Baltic Sea.</title>
        <authorList>
            <person name="Castillo D."/>
            <person name="Vandieken V."/>
            <person name="Chiang O."/>
            <person name="Middelboe M."/>
        </authorList>
    </citation>
    <scope>NUCLEOTIDE SEQUENCE [LARGE SCALE GENOMIC DNA]</scope>
    <source>
        <strain evidence="2 3">60.27F</strain>
    </source>
</reference>
<protein>
    <recommendedName>
        <fullName evidence="1">DUF6933 domain-containing protein</fullName>
    </recommendedName>
</protein>
<evidence type="ECO:0000313" key="3">
    <source>
        <dbReference type="Proteomes" id="UP000236449"/>
    </source>
</evidence>
<evidence type="ECO:0000313" key="2">
    <source>
        <dbReference type="EMBL" id="PNI00403.1"/>
    </source>
</evidence>
<gene>
    <name evidence="2" type="ORF">C1N32_21495</name>
</gene>
<sequence length="171" mass="19867">MYQLRCTKKVQDILGLKSSNLAEIRDENFALGNWYVNTFTVNRRKCLLFMEEKTLLSFVLVGIRKDHHKNMGKIFKNGVVRLLELEGLSPFVIQAFEKAPEHIEYTKTDSKKLLGNMNDLLATYEYMILYDGGLNLCDLDDITMRINRTPQRNLDWKYSVDVLHEMVGTAI</sequence>
<dbReference type="AlphaFoldDB" id="A0A2J8HQ51"/>
<dbReference type="OrthoDB" id="8902516at2"/>
<comment type="caution">
    <text evidence="2">The sequence shown here is derived from an EMBL/GenBank/DDBJ whole genome shotgun (WGS) entry which is preliminary data.</text>
</comment>
<name>A0A2J8HQ51_VIBDI</name>
<proteinExistence type="predicted"/>
<dbReference type="Proteomes" id="UP000236449">
    <property type="component" value="Unassembled WGS sequence"/>
</dbReference>
<feature type="domain" description="DUF6933" evidence="1">
    <location>
        <begin position="3"/>
        <end position="160"/>
    </location>
</feature>
<dbReference type="InterPro" id="IPR053864">
    <property type="entry name" value="DUF6933"/>
</dbReference>
<organism evidence="2 3">
    <name type="scientific">Vibrio diazotrophicus</name>
    <dbReference type="NCBI Taxonomy" id="685"/>
    <lineage>
        <taxon>Bacteria</taxon>
        <taxon>Pseudomonadati</taxon>
        <taxon>Pseudomonadota</taxon>
        <taxon>Gammaproteobacteria</taxon>
        <taxon>Vibrionales</taxon>
        <taxon>Vibrionaceae</taxon>
        <taxon>Vibrio</taxon>
    </lineage>
</organism>